<feature type="transmembrane region" description="Helical" evidence="1">
    <location>
        <begin position="200"/>
        <end position="218"/>
    </location>
</feature>
<gene>
    <name evidence="2" type="ORF">ACFS29_17430</name>
</gene>
<reference evidence="3" key="1">
    <citation type="journal article" date="2019" name="Int. J. Syst. Evol. Microbiol.">
        <title>The Global Catalogue of Microorganisms (GCM) 10K type strain sequencing project: providing services to taxonomists for standard genome sequencing and annotation.</title>
        <authorList>
            <consortium name="The Broad Institute Genomics Platform"/>
            <consortium name="The Broad Institute Genome Sequencing Center for Infectious Disease"/>
            <person name="Wu L."/>
            <person name="Ma J."/>
        </authorList>
    </citation>
    <scope>NUCLEOTIDE SEQUENCE [LARGE SCALE GENOMIC DNA]</scope>
    <source>
        <strain evidence="3">KCTC 32514</strain>
    </source>
</reference>
<feature type="transmembrane region" description="Helical" evidence="1">
    <location>
        <begin position="444"/>
        <end position="465"/>
    </location>
</feature>
<feature type="transmembrane region" description="Helical" evidence="1">
    <location>
        <begin position="42"/>
        <end position="58"/>
    </location>
</feature>
<feature type="transmembrane region" description="Helical" evidence="1">
    <location>
        <begin position="168"/>
        <end position="188"/>
    </location>
</feature>
<evidence type="ECO:0008006" key="4">
    <source>
        <dbReference type="Google" id="ProtNLM"/>
    </source>
</evidence>
<evidence type="ECO:0000313" key="2">
    <source>
        <dbReference type="EMBL" id="MFD2917440.1"/>
    </source>
</evidence>
<feature type="transmembrane region" description="Helical" evidence="1">
    <location>
        <begin position="144"/>
        <end position="162"/>
    </location>
</feature>
<proteinExistence type="predicted"/>
<name>A0ABW5ZZ17_9FLAO</name>
<feature type="transmembrane region" description="Helical" evidence="1">
    <location>
        <begin position="242"/>
        <end position="262"/>
    </location>
</feature>
<dbReference type="EMBL" id="JBHUOS010000014">
    <property type="protein sequence ID" value="MFD2917440.1"/>
    <property type="molecule type" value="Genomic_DNA"/>
</dbReference>
<keyword evidence="3" id="KW-1185">Reference proteome</keyword>
<accession>A0ABW5ZZ17</accession>
<feature type="transmembrane region" description="Helical" evidence="1">
    <location>
        <begin position="19"/>
        <end position="36"/>
    </location>
</feature>
<evidence type="ECO:0000313" key="3">
    <source>
        <dbReference type="Proteomes" id="UP001597548"/>
    </source>
</evidence>
<feature type="transmembrane region" description="Helical" evidence="1">
    <location>
        <begin position="420"/>
        <end position="438"/>
    </location>
</feature>
<sequence>MNETLIHPYSGSSSFFKRLTPYIVLLGITLIIFSFLGARDFIAVPSIIVLFFICKWFATDNYPPVLMIAFAYQWLQVSIKPIYATFTMQSLKDVAEFPDHIIKSYLLSCLALLALGFGVYTMLKEIKIYPNRILHYLLSLDTKKTLITYLLFSVFATVLYGLRFKIPGLFQGIVALGYIKWTLFFFMFYSALKQNQYRSLLYIIILFEFISGFASYFADFKTIVFMVLISYLALYQIRHKQFFGLIIAFVIFGYIGVIWTSVKFDYREFISEDAGQQVVTVSDGEALSYLVDNVGNISDEQLALGFRAMIDRISYIDYFSSCMAYVPNVLPHEDGKLTKDAIMHVLVPRLFNPNKAAIDDSQHLTKYTGVFYADASMGVSFALGYVADFYIDFGPFWMLVALFFFGLFIGYIIRSIYRTSLNSFWGMAIMLPLFILLYKYENALIKFFGNLIVFWIVATLFNKYVCSKIDSYLKRQV</sequence>
<organism evidence="2 3">
    <name type="scientific">Psychroserpens luteus</name>
    <dbReference type="NCBI Taxonomy" id="1434066"/>
    <lineage>
        <taxon>Bacteria</taxon>
        <taxon>Pseudomonadati</taxon>
        <taxon>Bacteroidota</taxon>
        <taxon>Flavobacteriia</taxon>
        <taxon>Flavobacteriales</taxon>
        <taxon>Flavobacteriaceae</taxon>
        <taxon>Psychroserpens</taxon>
    </lineage>
</organism>
<keyword evidence="1" id="KW-0472">Membrane</keyword>
<feature type="transmembrane region" description="Helical" evidence="1">
    <location>
        <begin position="104"/>
        <end position="123"/>
    </location>
</feature>
<feature type="transmembrane region" description="Helical" evidence="1">
    <location>
        <begin position="393"/>
        <end position="413"/>
    </location>
</feature>
<comment type="caution">
    <text evidence="2">The sequence shown here is derived from an EMBL/GenBank/DDBJ whole genome shotgun (WGS) entry which is preliminary data.</text>
</comment>
<keyword evidence="1" id="KW-1133">Transmembrane helix</keyword>
<dbReference type="Proteomes" id="UP001597548">
    <property type="component" value="Unassembled WGS sequence"/>
</dbReference>
<evidence type="ECO:0000256" key="1">
    <source>
        <dbReference type="SAM" id="Phobius"/>
    </source>
</evidence>
<protein>
    <recommendedName>
        <fullName evidence="4">Oligosaccharide repeat unit polymerase</fullName>
    </recommendedName>
</protein>
<keyword evidence="1" id="KW-0812">Transmembrane</keyword>
<dbReference type="RefSeq" id="WP_194508877.1">
    <property type="nucleotide sequence ID" value="NZ_JADILU010000006.1"/>
</dbReference>
<feature type="transmembrane region" description="Helical" evidence="1">
    <location>
        <begin position="369"/>
        <end position="387"/>
    </location>
</feature>